<proteinExistence type="predicted"/>
<reference evidence="1" key="1">
    <citation type="journal article" date="2020" name="Stud. Mycol.">
        <title>101 Dothideomycetes genomes: a test case for predicting lifestyles and emergence of pathogens.</title>
        <authorList>
            <person name="Haridas S."/>
            <person name="Albert R."/>
            <person name="Binder M."/>
            <person name="Bloem J."/>
            <person name="Labutti K."/>
            <person name="Salamov A."/>
            <person name="Andreopoulos B."/>
            <person name="Baker S."/>
            <person name="Barry K."/>
            <person name="Bills G."/>
            <person name="Bluhm B."/>
            <person name="Cannon C."/>
            <person name="Castanera R."/>
            <person name="Culley D."/>
            <person name="Daum C."/>
            <person name="Ezra D."/>
            <person name="Gonzalez J."/>
            <person name="Henrissat B."/>
            <person name="Kuo A."/>
            <person name="Liang C."/>
            <person name="Lipzen A."/>
            <person name="Lutzoni F."/>
            <person name="Magnuson J."/>
            <person name="Mondo S."/>
            <person name="Nolan M."/>
            <person name="Ohm R."/>
            <person name="Pangilinan J."/>
            <person name="Park H.-J."/>
            <person name="Ramirez L."/>
            <person name="Alfaro M."/>
            <person name="Sun H."/>
            <person name="Tritt A."/>
            <person name="Yoshinaga Y."/>
            <person name="Zwiers L.-H."/>
            <person name="Turgeon B."/>
            <person name="Goodwin S."/>
            <person name="Spatafora J."/>
            <person name="Crous P."/>
            <person name="Grigoriev I."/>
        </authorList>
    </citation>
    <scope>NUCLEOTIDE SEQUENCE</scope>
    <source>
        <strain evidence="1">ATCC 200398</strain>
    </source>
</reference>
<accession>A0ACB6RI15</accession>
<protein>
    <submittedName>
        <fullName evidence="1">Uncharacterized protein</fullName>
    </submittedName>
</protein>
<gene>
    <name evidence="1" type="ORF">BDR25DRAFT_348705</name>
</gene>
<keyword evidence="2" id="KW-1185">Reference proteome</keyword>
<evidence type="ECO:0000313" key="2">
    <source>
        <dbReference type="Proteomes" id="UP000799755"/>
    </source>
</evidence>
<evidence type="ECO:0000313" key="1">
    <source>
        <dbReference type="EMBL" id="KAF2478418.1"/>
    </source>
</evidence>
<name>A0ACB6RI15_9PLEO</name>
<dbReference type="EMBL" id="MU003492">
    <property type="protein sequence ID" value="KAF2478418.1"/>
    <property type="molecule type" value="Genomic_DNA"/>
</dbReference>
<dbReference type="Proteomes" id="UP000799755">
    <property type="component" value="Unassembled WGS sequence"/>
</dbReference>
<comment type="caution">
    <text evidence="1">The sequence shown here is derived from an EMBL/GenBank/DDBJ whole genome shotgun (WGS) entry which is preliminary data.</text>
</comment>
<organism evidence="1 2">
    <name type="scientific">Lindgomyces ingoldianus</name>
    <dbReference type="NCBI Taxonomy" id="673940"/>
    <lineage>
        <taxon>Eukaryota</taxon>
        <taxon>Fungi</taxon>
        <taxon>Dikarya</taxon>
        <taxon>Ascomycota</taxon>
        <taxon>Pezizomycotina</taxon>
        <taxon>Dothideomycetes</taxon>
        <taxon>Pleosporomycetidae</taxon>
        <taxon>Pleosporales</taxon>
        <taxon>Lindgomycetaceae</taxon>
        <taxon>Lindgomyces</taxon>
    </lineage>
</organism>
<sequence>MRWESTQRHMGALYERISENYRASYGGEVEVGADTRAFRRFRATRDGTIHEDRYTQSIVEGQQSRPICTSTAEHSFYSGNLQRAAHLAIHDPSCRRRDPGKSTPYQRCLTGRMATGRKALLTDATPVSVPAEADGSNDNVAPLNMGQPDIAPVDMSPESDERQGPRGRELSFTEWGNMSDAAIVLAPHEEETAEDGVPFGVETLPDAIDTDTSGAQLQGTEEPVRTPLNYHDQPSPESSERQLSPPPGTQAPSAEEIIDEGQVPTPIHFVEAVVIVEPPTGKAVVGTEAAIEVRTPVESNRESSQEVAIRDSLERTVGLEGGEAVPTQAIQASQGMKLICNVDDPIVLDDDDDDDYDDDSNSSRITARQRCQNEYSGMVQWSSPEFEDEVITSFEEKWMEIQTYWIYMDDMRSQVDSTQIRAMLDQFNEGLEEVYDDGSLAPGSASLLLEERALLSTYETIWQSLEGV</sequence>